<evidence type="ECO:0000313" key="2">
    <source>
        <dbReference type="EMBL" id="KAK3251718.1"/>
    </source>
</evidence>
<organism evidence="2 3">
    <name type="scientific">Cymbomonas tetramitiformis</name>
    <dbReference type="NCBI Taxonomy" id="36881"/>
    <lineage>
        <taxon>Eukaryota</taxon>
        <taxon>Viridiplantae</taxon>
        <taxon>Chlorophyta</taxon>
        <taxon>Pyramimonadophyceae</taxon>
        <taxon>Pyramimonadales</taxon>
        <taxon>Pyramimonadaceae</taxon>
        <taxon>Cymbomonas</taxon>
    </lineage>
</organism>
<feature type="compositionally biased region" description="Polar residues" evidence="1">
    <location>
        <begin position="188"/>
        <end position="202"/>
    </location>
</feature>
<evidence type="ECO:0000313" key="3">
    <source>
        <dbReference type="Proteomes" id="UP001190700"/>
    </source>
</evidence>
<evidence type="ECO:0000256" key="1">
    <source>
        <dbReference type="SAM" id="MobiDB-lite"/>
    </source>
</evidence>
<accession>A0AAE0CC59</accession>
<feature type="region of interest" description="Disordered" evidence="1">
    <location>
        <begin position="180"/>
        <end position="213"/>
    </location>
</feature>
<dbReference type="EMBL" id="LGRX02025879">
    <property type="protein sequence ID" value="KAK3251718.1"/>
    <property type="molecule type" value="Genomic_DNA"/>
</dbReference>
<keyword evidence="3" id="KW-1185">Reference proteome</keyword>
<dbReference type="AlphaFoldDB" id="A0AAE0CC59"/>
<gene>
    <name evidence="2" type="ORF">CYMTET_38950</name>
</gene>
<sequence length="213" mass="24121">MEFSNSDYIKRVTSPGETSTCHTMMKGTMHMSYNTPTPNGDWTSNTTCKIHFWGISGYENDGGFGYNGRCSWGHTTYLRPRESEYVSWAAPYSQQARLSADIVPGVDGTKNTRGIRYFADPVNSTWYMLAGCKSFTSCEARHARVGEQRRQRELPAVAIGAQAAARDGLRYVHNRRLGHAAHERDQQTSKPANQQNQQTSKPANHYRQQRVHR</sequence>
<proteinExistence type="predicted"/>
<dbReference type="Proteomes" id="UP001190700">
    <property type="component" value="Unassembled WGS sequence"/>
</dbReference>
<reference evidence="2 3" key="1">
    <citation type="journal article" date="2015" name="Genome Biol. Evol.">
        <title>Comparative Genomics of a Bacterivorous Green Alga Reveals Evolutionary Causalities and Consequences of Phago-Mixotrophic Mode of Nutrition.</title>
        <authorList>
            <person name="Burns J.A."/>
            <person name="Paasch A."/>
            <person name="Narechania A."/>
            <person name="Kim E."/>
        </authorList>
    </citation>
    <scope>NUCLEOTIDE SEQUENCE [LARGE SCALE GENOMIC DNA]</scope>
    <source>
        <strain evidence="2 3">PLY_AMNH</strain>
    </source>
</reference>
<comment type="caution">
    <text evidence="2">The sequence shown here is derived from an EMBL/GenBank/DDBJ whole genome shotgun (WGS) entry which is preliminary data.</text>
</comment>
<name>A0AAE0CC59_9CHLO</name>
<protein>
    <submittedName>
        <fullName evidence="2">Uncharacterized protein</fullName>
    </submittedName>
</protein>